<organism evidence="9 10">
    <name type="scientific">Neocucurbitaria cava</name>
    <dbReference type="NCBI Taxonomy" id="798079"/>
    <lineage>
        <taxon>Eukaryota</taxon>
        <taxon>Fungi</taxon>
        <taxon>Dikarya</taxon>
        <taxon>Ascomycota</taxon>
        <taxon>Pezizomycotina</taxon>
        <taxon>Dothideomycetes</taxon>
        <taxon>Pleosporomycetidae</taxon>
        <taxon>Pleosporales</taxon>
        <taxon>Pleosporineae</taxon>
        <taxon>Cucurbitariaceae</taxon>
        <taxon>Neocucurbitaria</taxon>
    </lineage>
</organism>
<keyword evidence="3 7" id="KW-0812">Transmembrane</keyword>
<dbReference type="FunFam" id="1.20.1250.20:FF:000196">
    <property type="entry name" value="MFS toxin efflux pump (AflT)"/>
    <property type="match status" value="1"/>
</dbReference>
<evidence type="ECO:0000256" key="6">
    <source>
        <dbReference type="SAM" id="MobiDB-lite"/>
    </source>
</evidence>
<dbReference type="GO" id="GO:0022857">
    <property type="term" value="F:transmembrane transporter activity"/>
    <property type="evidence" value="ECO:0007669"/>
    <property type="project" value="TreeGrafter"/>
</dbReference>
<feature type="chain" id="PRO_5040903592" evidence="8">
    <location>
        <begin position="22"/>
        <end position="320"/>
    </location>
</feature>
<evidence type="ECO:0000256" key="5">
    <source>
        <dbReference type="ARBA" id="ARBA00023136"/>
    </source>
</evidence>
<dbReference type="PANTHER" id="PTHR23501:SF193">
    <property type="entry name" value="MULTIDRUG TRANSPORTER, PUTATIVE (AFU_ORTHOLOGUE AFUA_8G00940)-RELATED"/>
    <property type="match status" value="1"/>
</dbReference>
<dbReference type="PANTHER" id="PTHR23501">
    <property type="entry name" value="MAJOR FACILITATOR SUPERFAMILY"/>
    <property type="match status" value="1"/>
</dbReference>
<reference evidence="9" key="1">
    <citation type="submission" date="2022-10" db="EMBL/GenBank/DDBJ databases">
        <title>Tapping the CABI collections for fungal endophytes: first genome assemblies for Collariella, Neodidymelliopsis, Ascochyta clinopodiicola, Didymella pomorum, Didymosphaeria variabile, Neocosmospora piperis and Neocucurbitaria cava.</title>
        <authorList>
            <person name="Hill R."/>
        </authorList>
    </citation>
    <scope>NUCLEOTIDE SEQUENCE</scope>
    <source>
        <strain evidence="9">IMI 356814</strain>
    </source>
</reference>
<dbReference type="SUPFAM" id="SSF103473">
    <property type="entry name" value="MFS general substrate transporter"/>
    <property type="match status" value="1"/>
</dbReference>
<protein>
    <submittedName>
        <fullName evidence="9">Uncharacterized protein</fullName>
    </submittedName>
</protein>
<evidence type="ECO:0000256" key="3">
    <source>
        <dbReference type="ARBA" id="ARBA00022692"/>
    </source>
</evidence>
<comment type="similarity">
    <text evidence="2">Belongs to the major facilitator superfamily. TCR/Tet family.</text>
</comment>
<evidence type="ECO:0000313" key="9">
    <source>
        <dbReference type="EMBL" id="KAJ4368086.1"/>
    </source>
</evidence>
<dbReference type="GO" id="GO:0005886">
    <property type="term" value="C:plasma membrane"/>
    <property type="evidence" value="ECO:0007669"/>
    <property type="project" value="TreeGrafter"/>
</dbReference>
<comment type="caution">
    <text evidence="9">The sequence shown here is derived from an EMBL/GenBank/DDBJ whole genome shotgun (WGS) entry which is preliminary data.</text>
</comment>
<evidence type="ECO:0000256" key="2">
    <source>
        <dbReference type="ARBA" id="ARBA00007520"/>
    </source>
</evidence>
<evidence type="ECO:0000256" key="1">
    <source>
        <dbReference type="ARBA" id="ARBA00004141"/>
    </source>
</evidence>
<evidence type="ECO:0000256" key="4">
    <source>
        <dbReference type="ARBA" id="ARBA00022989"/>
    </source>
</evidence>
<dbReference type="InterPro" id="IPR036259">
    <property type="entry name" value="MFS_trans_sf"/>
</dbReference>
<keyword evidence="10" id="KW-1185">Reference proteome</keyword>
<gene>
    <name evidence="9" type="ORF">N0V83_006441</name>
</gene>
<dbReference type="Proteomes" id="UP001140560">
    <property type="component" value="Unassembled WGS sequence"/>
</dbReference>
<dbReference type="EMBL" id="JAPEUY010000011">
    <property type="protein sequence ID" value="KAJ4368086.1"/>
    <property type="molecule type" value="Genomic_DNA"/>
</dbReference>
<feature type="transmembrane region" description="Helical" evidence="7">
    <location>
        <begin position="272"/>
        <end position="292"/>
    </location>
</feature>
<feature type="region of interest" description="Disordered" evidence="6">
    <location>
        <begin position="301"/>
        <end position="320"/>
    </location>
</feature>
<feature type="signal peptide" evidence="8">
    <location>
        <begin position="1"/>
        <end position="21"/>
    </location>
</feature>
<accession>A0A9W9CKZ9</accession>
<evidence type="ECO:0000256" key="7">
    <source>
        <dbReference type="SAM" id="Phobius"/>
    </source>
</evidence>
<dbReference type="AlphaFoldDB" id="A0A9W9CKZ9"/>
<feature type="transmembrane region" description="Helical" evidence="7">
    <location>
        <begin position="27"/>
        <end position="46"/>
    </location>
</feature>
<evidence type="ECO:0000313" key="10">
    <source>
        <dbReference type="Proteomes" id="UP001140560"/>
    </source>
</evidence>
<evidence type="ECO:0000256" key="8">
    <source>
        <dbReference type="SAM" id="SignalP"/>
    </source>
</evidence>
<feature type="transmembrane region" description="Helical" evidence="7">
    <location>
        <begin position="66"/>
        <end position="86"/>
    </location>
</feature>
<feature type="transmembrane region" description="Helical" evidence="7">
    <location>
        <begin position="194"/>
        <end position="217"/>
    </location>
</feature>
<comment type="subcellular location">
    <subcellularLocation>
        <location evidence="1">Membrane</location>
        <topology evidence="1">Multi-pass membrane protein</topology>
    </subcellularLocation>
</comment>
<keyword evidence="8" id="KW-0732">Signal</keyword>
<keyword evidence="4 7" id="KW-1133">Transmembrane helix</keyword>
<dbReference type="OrthoDB" id="10021397at2759"/>
<proteinExistence type="inferred from homology"/>
<feature type="transmembrane region" description="Helical" evidence="7">
    <location>
        <begin position="131"/>
        <end position="148"/>
    </location>
</feature>
<name>A0A9W9CKZ9_9PLEO</name>
<sequence length="320" mass="33617">MVLTLLLLSVLLALQFGGGNTYSWDSATVIGLFCGAGVNAIIFIFWERKMGEQAMLSGPILRQRVIWTGSLFGMCIMGSMIVTSNWLPTYFQAVKGEGPTMSGVHVLPSILSQVFLAVGSGAAVSRFGYYLPWASASAAVTAIGNGLLSTLTASTSTAAWIGYQIVVGSGRGAGMQMGLIAVQNAVQPSQVPVAIAMIIFAQNLGTSIFIVIANTVFSQTLTSSLPRYAPSVSGQAALDAGSGAGAVRNLVIGHEEELDGVLRSYSDSLRNIFYFLVGLAGLALFLSTGMGWKDVRKTPKGKVTEDALTEEESVPEKGEV</sequence>
<keyword evidence="5 7" id="KW-0472">Membrane</keyword>
<feature type="transmembrane region" description="Helical" evidence="7">
    <location>
        <begin position="106"/>
        <end position="124"/>
    </location>
</feature>
<dbReference type="Gene3D" id="1.20.1250.20">
    <property type="entry name" value="MFS general substrate transporter like domains"/>
    <property type="match status" value="1"/>
</dbReference>